<accession>A0AC35TSH2</accession>
<name>A0AC35TSH2_9BILA</name>
<evidence type="ECO:0000313" key="1">
    <source>
        <dbReference type="Proteomes" id="UP000095286"/>
    </source>
</evidence>
<sequence length="251" mass="27634">MGRDEYLKSQGLIDNKLALSNSRSENKSFIPVVNNGSGGGFNEMKEKSSLMDLRSQIINLAIDIEAKAQSKSDQREEDILLNGAKLGLGDLEKNNPVPFVGREEEKLENLGVSSQNKLLPNNGVINVPTTNTTNIDKKKEDEVVVRPVISFDGPLSNNNKRVSTPPLKVETKKAEINLADILNVPITRKESDKKGSEPNKAKEESFLDTLFGGRPVKPVYSPNVVSPSPAKIVQNKKEQITDEDSDDDFFT</sequence>
<dbReference type="WBParaSite" id="RSKR_0000392300.1">
    <property type="protein sequence ID" value="RSKR_0000392300.1"/>
    <property type="gene ID" value="RSKR_0000392300"/>
</dbReference>
<reference evidence="2" key="1">
    <citation type="submission" date="2016-11" db="UniProtKB">
        <authorList>
            <consortium name="WormBaseParasite"/>
        </authorList>
    </citation>
    <scope>IDENTIFICATION</scope>
    <source>
        <strain evidence="2">KR3021</strain>
    </source>
</reference>
<protein>
    <submittedName>
        <fullName evidence="2">Uncharacterized protein</fullName>
    </submittedName>
</protein>
<evidence type="ECO:0000313" key="2">
    <source>
        <dbReference type="WBParaSite" id="RSKR_0000392300.1"/>
    </source>
</evidence>
<proteinExistence type="predicted"/>
<organism evidence="1 2">
    <name type="scientific">Rhabditophanes sp. KR3021</name>
    <dbReference type="NCBI Taxonomy" id="114890"/>
    <lineage>
        <taxon>Eukaryota</taxon>
        <taxon>Metazoa</taxon>
        <taxon>Ecdysozoa</taxon>
        <taxon>Nematoda</taxon>
        <taxon>Chromadorea</taxon>
        <taxon>Rhabditida</taxon>
        <taxon>Tylenchina</taxon>
        <taxon>Panagrolaimomorpha</taxon>
        <taxon>Strongyloidoidea</taxon>
        <taxon>Alloionematidae</taxon>
        <taxon>Rhabditophanes</taxon>
    </lineage>
</organism>
<dbReference type="Proteomes" id="UP000095286">
    <property type="component" value="Unplaced"/>
</dbReference>